<evidence type="ECO:0000313" key="1">
    <source>
        <dbReference type="EMBL" id="EDH8302951.1"/>
    </source>
</evidence>
<accession>A0A635R7Y6</accession>
<reference evidence="1" key="1">
    <citation type="submission" date="2018-07" db="EMBL/GenBank/DDBJ databases">
        <authorList>
            <person name="Ashton P.M."/>
            <person name="Dallman T."/>
            <person name="Nair S."/>
            <person name="De Pinna E."/>
            <person name="Peters T."/>
            <person name="Grant K."/>
        </authorList>
    </citation>
    <scope>NUCLEOTIDE SEQUENCE</scope>
    <source>
        <strain evidence="1">368335</strain>
    </source>
</reference>
<organism evidence="1">
    <name type="scientific">Salmonella enterica subsp. enterica serovar Chester</name>
    <dbReference type="NCBI Taxonomy" id="149386"/>
    <lineage>
        <taxon>Bacteria</taxon>
        <taxon>Pseudomonadati</taxon>
        <taxon>Pseudomonadota</taxon>
        <taxon>Gammaproteobacteria</taxon>
        <taxon>Enterobacterales</taxon>
        <taxon>Enterobacteriaceae</taxon>
        <taxon>Salmonella</taxon>
    </lineage>
</organism>
<dbReference type="AlphaFoldDB" id="A0A635R7Y6"/>
<proteinExistence type="predicted"/>
<sequence length="145" mass="16137">MKVKAEIVKTSAGLMMSAEGLLLKLPCSDFRDPNNPGAAFARLLKRRMTVCEVSKPLLLDDLQEPTLHKILFSAGHLTNTKLLVVDGSVEFYGKITPGGFNNEPVRMFIQENGYLDVTPKIVYYNDKISLIPTFLLDVSKPSENH</sequence>
<gene>
    <name evidence="1" type="ORF">CB695_15880</name>
</gene>
<name>A0A635R7Y6_SALET</name>
<comment type="caution">
    <text evidence="1">The sequence shown here is derived from an EMBL/GenBank/DDBJ whole genome shotgun (WGS) entry which is preliminary data.</text>
</comment>
<dbReference type="EMBL" id="AAMIYH010000015">
    <property type="protein sequence ID" value="EDH8302951.1"/>
    <property type="molecule type" value="Genomic_DNA"/>
</dbReference>
<protein>
    <submittedName>
        <fullName evidence="1">Uncharacterized protein</fullName>
    </submittedName>
</protein>